<organism evidence="1">
    <name type="scientific">marine metagenome</name>
    <dbReference type="NCBI Taxonomy" id="408172"/>
    <lineage>
        <taxon>unclassified sequences</taxon>
        <taxon>metagenomes</taxon>
        <taxon>ecological metagenomes</taxon>
    </lineage>
</organism>
<dbReference type="AlphaFoldDB" id="A0A381V038"/>
<accession>A0A381V038</accession>
<dbReference type="SUPFAM" id="SSF53335">
    <property type="entry name" value="S-adenosyl-L-methionine-dependent methyltransferases"/>
    <property type="match status" value="1"/>
</dbReference>
<name>A0A381V038_9ZZZZ</name>
<gene>
    <name evidence="1" type="ORF">METZ01_LOCUS86428</name>
</gene>
<protein>
    <recommendedName>
        <fullName evidence="2">SAM-dependent methyltransferase</fullName>
    </recommendedName>
</protein>
<dbReference type="Gene3D" id="3.40.50.150">
    <property type="entry name" value="Vaccinia Virus protein VP39"/>
    <property type="match status" value="1"/>
</dbReference>
<dbReference type="EMBL" id="UINC01007482">
    <property type="protein sequence ID" value="SVA33574.1"/>
    <property type="molecule type" value="Genomic_DNA"/>
</dbReference>
<evidence type="ECO:0000313" key="1">
    <source>
        <dbReference type="EMBL" id="SVA33574.1"/>
    </source>
</evidence>
<evidence type="ECO:0008006" key="2">
    <source>
        <dbReference type="Google" id="ProtNLM"/>
    </source>
</evidence>
<proteinExistence type="predicted"/>
<sequence>MPGSNALASSFRDPAGFLYCRDGCLYRQINTKYSTDYDLLNSSGLYATLVKAKLLIPHTEVGIEFAENSLAYKVIRPELIQTISYPYEWCFSQLKDAALTTIRIQRIALKFGMVLKDASAYNIQFHHGKPIFIDTLSFAKYREGEPWVAYKQFCQHFVAPLALMSFKDCRLAQLSLNHIDGVPLDLASKLLPLRSYLKYSLLVHVHLHAKAQQKYANSSDTYVTSVKPKRIEPRAYSAFLQGLHNTIKALHWKFPETEWGDYYSTTNYQDHSMRHKETLVEEFLSSVAMDRGASVVHDLGANDGHFSRIATRLGFSVVSQDIDPVAVEKNYLQTKSNQEENLLPLLLDLTNPSPAIGWSSAERMSFVERLEGKIVLALAFIHHLAISNNVPMGLIAEFFGGLATHLIIEFVPKSDSQVKRLLASRKDIFDEYDKEQFEIEFSIFFSIRNQVDVEDSERTLYLMTRKKEV</sequence>
<reference evidence="1" key="1">
    <citation type="submission" date="2018-05" db="EMBL/GenBank/DDBJ databases">
        <authorList>
            <person name="Lanie J.A."/>
            <person name="Ng W.-L."/>
            <person name="Kazmierczak K.M."/>
            <person name="Andrzejewski T.M."/>
            <person name="Davidsen T.M."/>
            <person name="Wayne K.J."/>
            <person name="Tettelin H."/>
            <person name="Glass J.I."/>
            <person name="Rusch D."/>
            <person name="Podicherti R."/>
            <person name="Tsui H.-C.T."/>
            <person name="Winkler M.E."/>
        </authorList>
    </citation>
    <scope>NUCLEOTIDE SEQUENCE</scope>
</reference>
<dbReference type="InterPro" id="IPR029063">
    <property type="entry name" value="SAM-dependent_MTases_sf"/>
</dbReference>